<dbReference type="InterPro" id="IPR000182">
    <property type="entry name" value="GNAT_dom"/>
</dbReference>
<sequence>MSGVDGRPGEGSAAGQASVATGEGSAAVAVRPIAAGDREAWGRLYRGYRDFYGKPHDPAIYDTVWAWLMDPAHETRCLIAEVDGRAVGIGHYRRFARPIDGGCGLYLDDLFTAPEARGTGAASAILQRLEEIGREEGAALVRWITAESNTTARSLYDRLATQTPWVTYDIPL</sequence>
<dbReference type="RefSeq" id="WP_208046492.1">
    <property type="nucleotide sequence ID" value="NZ_JAGDYL010000022.1"/>
</dbReference>
<dbReference type="CDD" id="cd04301">
    <property type="entry name" value="NAT_SF"/>
    <property type="match status" value="1"/>
</dbReference>
<dbReference type="InterPro" id="IPR050832">
    <property type="entry name" value="Bact_Acetyltransf"/>
</dbReference>
<proteinExistence type="predicted"/>
<dbReference type="Gene3D" id="3.40.630.30">
    <property type="match status" value="1"/>
</dbReference>
<evidence type="ECO:0000256" key="2">
    <source>
        <dbReference type="ARBA" id="ARBA00023315"/>
    </source>
</evidence>
<dbReference type="Proteomes" id="UP000664398">
    <property type="component" value="Unassembled WGS sequence"/>
</dbReference>
<dbReference type="GO" id="GO:0016747">
    <property type="term" value="F:acyltransferase activity, transferring groups other than amino-acyl groups"/>
    <property type="evidence" value="ECO:0007669"/>
    <property type="project" value="InterPro"/>
</dbReference>
<gene>
    <name evidence="4" type="ORF">J4H91_11965</name>
</gene>
<comment type="caution">
    <text evidence="4">The sequence shown here is derived from an EMBL/GenBank/DDBJ whole genome shotgun (WGS) entry which is preliminary data.</text>
</comment>
<dbReference type="SUPFAM" id="SSF55729">
    <property type="entry name" value="Acyl-CoA N-acyltransferases (Nat)"/>
    <property type="match status" value="1"/>
</dbReference>
<evidence type="ECO:0000313" key="5">
    <source>
        <dbReference type="Proteomes" id="UP000664398"/>
    </source>
</evidence>
<dbReference type="PROSITE" id="PS51186">
    <property type="entry name" value="GNAT"/>
    <property type="match status" value="1"/>
</dbReference>
<reference evidence="4" key="1">
    <citation type="submission" date="2021-03" db="EMBL/GenBank/DDBJ databases">
        <title>Leucobacter chromiisoli sp. nov., isolated from chromium-containing soil of chemical plant.</title>
        <authorList>
            <person name="Xu Z."/>
        </authorList>
    </citation>
    <scope>NUCLEOTIDE SEQUENCE</scope>
    <source>
        <strain evidence="4">A2</strain>
    </source>
</reference>
<dbReference type="Pfam" id="PF00583">
    <property type="entry name" value="Acetyltransf_1"/>
    <property type="match status" value="1"/>
</dbReference>
<keyword evidence="1" id="KW-0808">Transferase</keyword>
<dbReference type="PANTHER" id="PTHR43877:SF2">
    <property type="entry name" value="AMINOALKYLPHOSPHONATE N-ACETYLTRANSFERASE-RELATED"/>
    <property type="match status" value="1"/>
</dbReference>
<feature type="domain" description="N-acetyltransferase" evidence="3">
    <location>
        <begin position="28"/>
        <end position="172"/>
    </location>
</feature>
<dbReference type="PANTHER" id="PTHR43877">
    <property type="entry name" value="AMINOALKYLPHOSPHONATE N-ACETYLTRANSFERASE-RELATED-RELATED"/>
    <property type="match status" value="1"/>
</dbReference>
<keyword evidence="5" id="KW-1185">Reference proteome</keyword>
<name>A0A939LWD0_9MICO</name>
<organism evidence="4 5">
    <name type="scientific">Leucobacter ruminantium</name>
    <dbReference type="NCBI Taxonomy" id="1289170"/>
    <lineage>
        <taxon>Bacteria</taxon>
        <taxon>Bacillati</taxon>
        <taxon>Actinomycetota</taxon>
        <taxon>Actinomycetes</taxon>
        <taxon>Micrococcales</taxon>
        <taxon>Microbacteriaceae</taxon>
        <taxon>Leucobacter</taxon>
    </lineage>
</organism>
<evidence type="ECO:0000256" key="1">
    <source>
        <dbReference type="ARBA" id="ARBA00022679"/>
    </source>
</evidence>
<dbReference type="InterPro" id="IPR016181">
    <property type="entry name" value="Acyl_CoA_acyltransferase"/>
</dbReference>
<evidence type="ECO:0000313" key="4">
    <source>
        <dbReference type="EMBL" id="MBO1806024.1"/>
    </source>
</evidence>
<accession>A0A939LWD0</accession>
<evidence type="ECO:0000259" key="3">
    <source>
        <dbReference type="PROSITE" id="PS51186"/>
    </source>
</evidence>
<keyword evidence="2" id="KW-0012">Acyltransferase</keyword>
<dbReference type="AlphaFoldDB" id="A0A939LWD0"/>
<protein>
    <submittedName>
        <fullName evidence="4">GNAT family N-acetyltransferase</fullName>
    </submittedName>
</protein>
<dbReference type="EMBL" id="JAGDYL010000022">
    <property type="protein sequence ID" value="MBO1806024.1"/>
    <property type="molecule type" value="Genomic_DNA"/>
</dbReference>